<dbReference type="RefSeq" id="WP_156089208.1">
    <property type="nucleotide sequence ID" value="NZ_CP073767.1"/>
</dbReference>
<gene>
    <name evidence="2" type="ORF">Daura_42295</name>
</gene>
<dbReference type="KEGG" id="daur:Daura_42295"/>
<reference evidence="2" key="1">
    <citation type="submission" date="2021-04" db="EMBL/GenBank/DDBJ databases">
        <title>Dactylosporangium aurantiacum NRRL B-8018 full assembly.</title>
        <authorList>
            <person name="Hartkoorn R.C."/>
            <person name="Beaudoing E."/>
            <person name="Hot D."/>
        </authorList>
    </citation>
    <scope>NUCLEOTIDE SEQUENCE</scope>
    <source>
        <strain evidence="2">NRRL B-8018</strain>
    </source>
</reference>
<name>A0A9Q9IEM6_9ACTN</name>
<sequence>MTEIDPGAGAAPPPAPDDERHARARRRLDDAGGRVTAEARAESREQVREIMGWS</sequence>
<evidence type="ECO:0000256" key="1">
    <source>
        <dbReference type="SAM" id="MobiDB-lite"/>
    </source>
</evidence>
<feature type="region of interest" description="Disordered" evidence="1">
    <location>
        <begin position="1"/>
        <end position="54"/>
    </location>
</feature>
<evidence type="ECO:0000313" key="2">
    <source>
        <dbReference type="EMBL" id="UWZ53148.1"/>
    </source>
</evidence>
<dbReference type="EMBL" id="CP073767">
    <property type="protein sequence ID" value="UWZ53148.1"/>
    <property type="molecule type" value="Genomic_DNA"/>
</dbReference>
<protein>
    <submittedName>
        <fullName evidence="2">Uncharacterized protein</fullName>
    </submittedName>
</protein>
<feature type="compositionally biased region" description="Low complexity" evidence="1">
    <location>
        <begin position="1"/>
        <end position="10"/>
    </location>
</feature>
<organism evidence="2 3">
    <name type="scientific">Dactylosporangium aurantiacum</name>
    <dbReference type="NCBI Taxonomy" id="35754"/>
    <lineage>
        <taxon>Bacteria</taxon>
        <taxon>Bacillati</taxon>
        <taxon>Actinomycetota</taxon>
        <taxon>Actinomycetes</taxon>
        <taxon>Micromonosporales</taxon>
        <taxon>Micromonosporaceae</taxon>
        <taxon>Dactylosporangium</taxon>
    </lineage>
</organism>
<feature type="compositionally biased region" description="Basic and acidic residues" evidence="1">
    <location>
        <begin position="17"/>
        <end position="48"/>
    </location>
</feature>
<evidence type="ECO:0000313" key="3">
    <source>
        <dbReference type="Proteomes" id="UP001058003"/>
    </source>
</evidence>
<accession>A0A9Q9IEM6</accession>
<dbReference type="Proteomes" id="UP001058003">
    <property type="component" value="Chromosome"/>
</dbReference>
<dbReference type="AlphaFoldDB" id="A0A9Q9IEM6"/>
<keyword evidence="3" id="KW-1185">Reference proteome</keyword>
<proteinExistence type="predicted"/>